<keyword evidence="3" id="KW-1185">Reference proteome</keyword>
<dbReference type="InterPro" id="IPR010288">
    <property type="entry name" value="EcsB_ABC"/>
</dbReference>
<feature type="transmembrane region" description="Helical" evidence="1">
    <location>
        <begin position="184"/>
        <end position="200"/>
    </location>
</feature>
<feature type="transmembrane region" description="Helical" evidence="1">
    <location>
        <begin position="118"/>
        <end position="142"/>
    </location>
</feature>
<feature type="transmembrane region" description="Helical" evidence="1">
    <location>
        <begin position="324"/>
        <end position="341"/>
    </location>
</feature>
<keyword evidence="1" id="KW-0812">Transmembrane</keyword>
<dbReference type="Pfam" id="PF05975">
    <property type="entry name" value="EcsB"/>
    <property type="match status" value="1"/>
</dbReference>
<feature type="transmembrane region" description="Helical" evidence="1">
    <location>
        <begin position="73"/>
        <end position="97"/>
    </location>
</feature>
<sequence>MSGTKKGTTGFTGFAQPEALFWRRLRDHVEWERKNLRLVVDWVVALYIIIPFGLLGARYYYGFWNGEIPSAMHGLPLAVLLLVPLLTALASKPLLFLEQADVVFLRQRPGWLQGVTSRAIVLFAVFQALKALALAALLLPFLRELYQLSWTAVGALYLSIWTLHLSAGLLGHFSVVFRREKRKANAALAGLLIVSVVFLASAAWGAAASSACAALLGAAAVFLMRKRTALAHHFEESAAADGAARFRFAALLLSRAVEKPQPPKRKVRLLRRSGPLLPSFAGSWQIRQIADAALKSALRERGYAGMYVQFSGISLAVIAFGPAWVGWIVMPLMLLLFSMWLRGLWIQFADHAFPPVASIDRGLLDSACGPAVGVQMLPLAFALNACLGVKVFAAWWGAFALGLPGAAVGMLLAYMLAAFWQKKE</sequence>
<evidence type="ECO:0000256" key="1">
    <source>
        <dbReference type="SAM" id="Phobius"/>
    </source>
</evidence>
<protein>
    <submittedName>
        <fullName evidence="2">ABC transporter permease</fullName>
    </submittedName>
</protein>
<reference evidence="3" key="1">
    <citation type="journal article" date="2019" name="Int. J. Syst. Evol. Microbiol.">
        <title>The Global Catalogue of Microorganisms (GCM) 10K type strain sequencing project: providing services to taxonomists for standard genome sequencing and annotation.</title>
        <authorList>
            <consortium name="The Broad Institute Genomics Platform"/>
            <consortium name="The Broad Institute Genome Sequencing Center for Infectious Disease"/>
            <person name="Wu L."/>
            <person name="Ma J."/>
        </authorList>
    </citation>
    <scope>NUCLEOTIDE SEQUENCE [LARGE SCALE GENOMIC DNA]</scope>
    <source>
        <strain evidence="3">CCM 8702</strain>
    </source>
</reference>
<feature type="transmembrane region" description="Helical" evidence="1">
    <location>
        <begin position="206"/>
        <end position="224"/>
    </location>
</feature>
<dbReference type="Proteomes" id="UP000605427">
    <property type="component" value="Unassembled WGS sequence"/>
</dbReference>
<proteinExistence type="predicted"/>
<comment type="caution">
    <text evidence="2">The sequence shown here is derived from an EMBL/GenBank/DDBJ whole genome shotgun (WGS) entry which is preliminary data.</text>
</comment>
<accession>A0ABQ1ZXY7</accession>
<keyword evidence="1" id="KW-1133">Transmembrane helix</keyword>
<keyword evidence="1" id="KW-0472">Membrane</keyword>
<feature type="transmembrane region" description="Helical" evidence="1">
    <location>
        <begin position="38"/>
        <end position="61"/>
    </location>
</feature>
<evidence type="ECO:0000313" key="2">
    <source>
        <dbReference type="EMBL" id="GGH81425.1"/>
    </source>
</evidence>
<gene>
    <name evidence="2" type="ORF">GCM10007362_31200</name>
</gene>
<name>A0ABQ1ZXY7_9BACL</name>
<feature type="transmembrane region" description="Helical" evidence="1">
    <location>
        <begin position="395"/>
        <end position="420"/>
    </location>
</feature>
<dbReference type="EMBL" id="BMDD01000004">
    <property type="protein sequence ID" value="GGH81425.1"/>
    <property type="molecule type" value="Genomic_DNA"/>
</dbReference>
<feature type="transmembrane region" description="Helical" evidence="1">
    <location>
        <begin position="154"/>
        <end position="177"/>
    </location>
</feature>
<organism evidence="2 3">
    <name type="scientific">Saccharibacillus endophyticus</name>
    <dbReference type="NCBI Taxonomy" id="2060666"/>
    <lineage>
        <taxon>Bacteria</taxon>
        <taxon>Bacillati</taxon>
        <taxon>Bacillota</taxon>
        <taxon>Bacilli</taxon>
        <taxon>Bacillales</taxon>
        <taxon>Paenibacillaceae</taxon>
        <taxon>Saccharibacillus</taxon>
    </lineage>
</organism>
<dbReference type="RefSeq" id="WP_172245213.1">
    <property type="nucleotide sequence ID" value="NZ_BMDD01000004.1"/>
</dbReference>
<evidence type="ECO:0000313" key="3">
    <source>
        <dbReference type="Proteomes" id="UP000605427"/>
    </source>
</evidence>